<dbReference type="InterPro" id="IPR038717">
    <property type="entry name" value="Tc1-like_DDE_dom"/>
</dbReference>
<keyword evidence="2" id="KW-1185">Reference proteome</keyword>
<dbReference type="PANTHER" id="PTHR46704:SF9">
    <property type="entry name" value="BHLH DOMAIN-CONTAINING PROTEIN"/>
    <property type="match status" value="1"/>
</dbReference>
<dbReference type="Gene3D" id="3.30.420.10">
    <property type="entry name" value="Ribonuclease H-like superfamily/Ribonuclease H"/>
    <property type="match status" value="1"/>
</dbReference>
<accession>A0A7D9IG54</accession>
<dbReference type="InterPro" id="IPR036397">
    <property type="entry name" value="RNaseH_sf"/>
</dbReference>
<proteinExistence type="predicted"/>
<dbReference type="PANTHER" id="PTHR46704">
    <property type="entry name" value="CXC DOMAIN-CONTAINING PROTEIN-RELATED"/>
    <property type="match status" value="1"/>
</dbReference>
<dbReference type="EMBL" id="CACRXK020006005">
    <property type="protein sequence ID" value="CAB4008050.1"/>
    <property type="molecule type" value="Genomic_DNA"/>
</dbReference>
<dbReference type="AlphaFoldDB" id="A0A7D9IG54"/>
<name>A0A7D9IG54_PARCT</name>
<sequence length="489" mass="55295">MFRLARKSENAMPPNQDALTQHIKRTNYQAGIFKRTLQATSDVPSPKHHGWKIEDGNLVVDWMTLPPAPNSVMELVHCTSSCKKSSCSYASKCTCLENNVRCTDLCNCARKLCSNIAGQASFEDDEEDDDDDHEAAEFDIEEDYLKKLLKTTNSVWGDGPQECISVADTIGVNRSTARGIVRRHLQEGQIAERPRGGPIHRKVEDEMKQCIEEILNENPVLTLDGINRLLQERLPDKPRIRPRTVGKVLNGMLYTFKLVRRCPAERNRPDVIQSRRDYAALFLGEAIQRQIVFIDECGFNVWTVRSHGRALRGDRAYRQVSEQKGRNISIILAVSSTFGFVHHSMRKGGTNTDRLQIFLDECAQNVAGVETVFYYDGTPAHRGAVSPAEEISLRLLPPSSPFLKICVNAISALKAAIKNDISRPEIQLEMKNRVMARQQRIPLGEYRKRVLAAAAERNMDTVTIRKCNSWFRHMQTYLPRCLNGNCIEG</sequence>
<keyword evidence="1" id="KW-0808">Transferase</keyword>
<dbReference type="OrthoDB" id="5977738at2759"/>
<reference evidence="1" key="1">
    <citation type="submission" date="2020-04" db="EMBL/GenBank/DDBJ databases">
        <authorList>
            <person name="Alioto T."/>
            <person name="Alioto T."/>
            <person name="Gomez Garrido J."/>
        </authorList>
    </citation>
    <scope>NUCLEOTIDE SEQUENCE</scope>
    <source>
        <strain evidence="1">A484AB</strain>
    </source>
</reference>
<organism evidence="1 2">
    <name type="scientific">Paramuricea clavata</name>
    <name type="common">Red gorgonian</name>
    <name type="synonym">Violescent sea-whip</name>
    <dbReference type="NCBI Taxonomy" id="317549"/>
    <lineage>
        <taxon>Eukaryota</taxon>
        <taxon>Metazoa</taxon>
        <taxon>Cnidaria</taxon>
        <taxon>Anthozoa</taxon>
        <taxon>Octocorallia</taxon>
        <taxon>Malacalcyonacea</taxon>
        <taxon>Plexauridae</taxon>
        <taxon>Paramuricea</taxon>
    </lineage>
</organism>
<evidence type="ECO:0000313" key="1">
    <source>
        <dbReference type="EMBL" id="CAB4008050.1"/>
    </source>
</evidence>
<dbReference type="SUPFAM" id="SSF46689">
    <property type="entry name" value="Homeodomain-like"/>
    <property type="match status" value="1"/>
</dbReference>
<dbReference type="InterPro" id="IPR009057">
    <property type="entry name" value="Homeodomain-like_sf"/>
</dbReference>
<protein>
    <submittedName>
        <fullName evidence="1">Cyclin-dependent kinase-like 2</fullName>
    </submittedName>
</protein>
<dbReference type="GO" id="GO:0003676">
    <property type="term" value="F:nucleic acid binding"/>
    <property type="evidence" value="ECO:0007669"/>
    <property type="project" value="InterPro"/>
</dbReference>
<gene>
    <name evidence="1" type="ORF">PACLA_8A079661</name>
</gene>
<comment type="caution">
    <text evidence="1">The sequence shown here is derived from an EMBL/GenBank/DDBJ whole genome shotgun (WGS) entry which is preliminary data.</text>
</comment>
<keyword evidence="1" id="KW-0418">Kinase</keyword>
<dbReference type="Pfam" id="PF13358">
    <property type="entry name" value="DDE_3"/>
    <property type="match status" value="1"/>
</dbReference>
<evidence type="ECO:0000313" key="2">
    <source>
        <dbReference type="Proteomes" id="UP001152795"/>
    </source>
</evidence>
<dbReference type="GO" id="GO:0016301">
    <property type="term" value="F:kinase activity"/>
    <property type="evidence" value="ECO:0007669"/>
    <property type="project" value="UniProtKB-KW"/>
</dbReference>
<dbReference type="Proteomes" id="UP001152795">
    <property type="component" value="Unassembled WGS sequence"/>
</dbReference>